<evidence type="ECO:0000313" key="3">
    <source>
        <dbReference type="Proteomes" id="UP001285908"/>
    </source>
</evidence>
<organism evidence="2 3">
    <name type="scientific">Neurospora hispaniola</name>
    <dbReference type="NCBI Taxonomy" id="588809"/>
    <lineage>
        <taxon>Eukaryota</taxon>
        <taxon>Fungi</taxon>
        <taxon>Dikarya</taxon>
        <taxon>Ascomycota</taxon>
        <taxon>Pezizomycotina</taxon>
        <taxon>Sordariomycetes</taxon>
        <taxon>Sordariomycetidae</taxon>
        <taxon>Sordariales</taxon>
        <taxon>Sordariaceae</taxon>
        <taxon>Neurospora</taxon>
    </lineage>
</organism>
<evidence type="ECO:0000256" key="1">
    <source>
        <dbReference type="SAM" id="Phobius"/>
    </source>
</evidence>
<sequence length="144" mass="16647">MSDDQGDSPLSTISNVVGLLTFTLGLLTLVVTFLSITHSAEREIEDIREKLQARESHIREIECHFKKLDTEAHSDWEGSQSKIDFLMTLRKIKHHHQKATAALDMNSKKHYWWWYNRPDVMGAVAAIETQFQHLNTIQLTFLLT</sequence>
<proteinExistence type="predicted"/>
<keyword evidence="3" id="KW-1185">Reference proteome</keyword>
<gene>
    <name evidence="2" type="ORF">B0T23DRAFT_422367</name>
</gene>
<dbReference type="RefSeq" id="XP_062689616.1">
    <property type="nucleotide sequence ID" value="XM_062839798.1"/>
</dbReference>
<evidence type="ECO:0000313" key="2">
    <source>
        <dbReference type="EMBL" id="KAK3487489.1"/>
    </source>
</evidence>
<dbReference type="GeneID" id="87877420"/>
<keyword evidence="1" id="KW-0472">Membrane</keyword>
<protein>
    <submittedName>
        <fullName evidence="2">Uncharacterized protein</fullName>
    </submittedName>
</protein>
<keyword evidence="1" id="KW-0812">Transmembrane</keyword>
<name>A0AAJ0I1N1_9PEZI</name>
<comment type="caution">
    <text evidence="2">The sequence shown here is derived from an EMBL/GenBank/DDBJ whole genome shotgun (WGS) entry which is preliminary data.</text>
</comment>
<dbReference type="EMBL" id="JAULSX010000007">
    <property type="protein sequence ID" value="KAK3487489.1"/>
    <property type="molecule type" value="Genomic_DNA"/>
</dbReference>
<accession>A0AAJ0I1N1</accession>
<dbReference type="AlphaFoldDB" id="A0AAJ0I1N1"/>
<feature type="transmembrane region" description="Helical" evidence="1">
    <location>
        <begin position="12"/>
        <end position="34"/>
    </location>
</feature>
<dbReference type="Proteomes" id="UP001285908">
    <property type="component" value="Unassembled WGS sequence"/>
</dbReference>
<keyword evidence="1" id="KW-1133">Transmembrane helix</keyword>
<reference evidence="2 3" key="1">
    <citation type="journal article" date="2023" name="Mol. Phylogenet. Evol.">
        <title>Genome-scale phylogeny and comparative genomics of the fungal order Sordariales.</title>
        <authorList>
            <person name="Hensen N."/>
            <person name="Bonometti L."/>
            <person name="Westerberg I."/>
            <person name="Brannstrom I.O."/>
            <person name="Guillou S."/>
            <person name="Cros-Aarteil S."/>
            <person name="Calhoun S."/>
            <person name="Haridas S."/>
            <person name="Kuo A."/>
            <person name="Mondo S."/>
            <person name="Pangilinan J."/>
            <person name="Riley R."/>
            <person name="LaButti K."/>
            <person name="Andreopoulos B."/>
            <person name="Lipzen A."/>
            <person name="Chen C."/>
            <person name="Yan M."/>
            <person name="Daum C."/>
            <person name="Ng V."/>
            <person name="Clum A."/>
            <person name="Steindorff A."/>
            <person name="Ohm R.A."/>
            <person name="Martin F."/>
            <person name="Silar P."/>
            <person name="Natvig D.O."/>
            <person name="Lalanne C."/>
            <person name="Gautier V."/>
            <person name="Ament-Velasquez S.L."/>
            <person name="Kruys A."/>
            <person name="Hutchinson M.I."/>
            <person name="Powell A.J."/>
            <person name="Barry K."/>
            <person name="Miller A.N."/>
            <person name="Grigoriev I.V."/>
            <person name="Debuchy R."/>
            <person name="Gladieux P."/>
            <person name="Hiltunen Thoren M."/>
            <person name="Johannesson H."/>
        </authorList>
    </citation>
    <scope>NUCLEOTIDE SEQUENCE [LARGE SCALE GENOMIC DNA]</scope>
    <source>
        <strain evidence="2 3">FGSC 10403</strain>
    </source>
</reference>